<evidence type="ECO:0000256" key="4">
    <source>
        <dbReference type="ARBA" id="ARBA00022490"/>
    </source>
</evidence>
<keyword evidence="6" id="KW-0677">Repeat</keyword>
<dbReference type="InterPro" id="IPR020472">
    <property type="entry name" value="WD40_PAC1"/>
</dbReference>
<feature type="repeat" description="WD" evidence="11">
    <location>
        <begin position="188"/>
        <end position="224"/>
    </location>
</feature>
<dbReference type="InterPro" id="IPR019775">
    <property type="entry name" value="WD40_repeat_CS"/>
</dbReference>
<keyword evidence="4" id="KW-0963">Cytoplasm</keyword>
<dbReference type="EMBL" id="JAFEMO010000006">
    <property type="protein sequence ID" value="KAH7568776.1"/>
    <property type="molecule type" value="Genomic_DNA"/>
</dbReference>
<dbReference type="PROSITE" id="PS50294">
    <property type="entry name" value="WD_REPEATS_REGION"/>
    <property type="match status" value="3"/>
</dbReference>
<reference evidence="13 14" key="1">
    <citation type="submission" date="2021-02" db="EMBL/GenBank/DDBJ databases">
        <title>Plant Genome Project.</title>
        <authorList>
            <person name="Zhang R.-G."/>
        </authorList>
    </citation>
    <scope>NUCLEOTIDE SEQUENCE [LARGE SCALE GENOMIC DNA]</scope>
    <source>
        <tissue evidence="13">Leaves</tissue>
    </source>
</reference>
<sequence length="379" mass="42716">MPFFKTPFNGYSVKFSPFYESRLAVATAQNFGILGNGRLHVLDLSPTAPTLSNLVSFDTADGVYDLSWSESHDSLLIAAIADGSVKIYDTALPPTANPIRSLHEHTREVHSTDYNPTRRDSFLTASWDDTIKLWTVDRPTSVRTFKEHAYCVYNAAWNPRHSDVFCSASGDCTLRIWDVREAGSTMIIPAHEFEILACDWNKYDDCVIASASVDKSIKLWDVRNYRVPIAVLNGHGYAVRRVKFSPHRRNLLASCSYDMTVCLWDFMVEDALVARYDHHTEFAVGVDMSVLVEGLLASTGWDELVYVWQQGMDPRAVVLAFEQTSGKGKKLGDSYLCGMYSCKLEMNAIRWNRAMYGSALRCSWKLSINLFVVGHPFDV</sequence>
<dbReference type="InterPro" id="IPR044536">
    <property type="entry name" value="PEX7"/>
</dbReference>
<protein>
    <recommendedName>
        <fullName evidence="10">Peroxin-7</fullName>
    </recommendedName>
</protein>
<dbReference type="CDD" id="cd00200">
    <property type="entry name" value="WD40"/>
    <property type="match status" value="1"/>
</dbReference>
<evidence type="ECO:0000256" key="3">
    <source>
        <dbReference type="ARBA" id="ARBA00022448"/>
    </source>
</evidence>
<comment type="caution">
    <text evidence="13">The sequence shown here is derived from an EMBL/GenBank/DDBJ whole genome shotgun (WGS) entry which is preliminary data.</text>
</comment>
<evidence type="ECO:0000256" key="1">
    <source>
        <dbReference type="ARBA" id="ARBA00004253"/>
    </source>
</evidence>
<dbReference type="PANTHER" id="PTHR46027">
    <property type="entry name" value="PEROXISOMAL TARGETING SIGNAL 2 RECEPTOR"/>
    <property type="match status" value="1"/>
</dbReference>
<evidence type="ECO:0000256" key="5">
    <source>
        <dbReference type="ARBA" id="ARBA00022574"/>
    </source>
</evidence>
<evidence type="ECO:0000256" key="11">
    <source>
        <dbReference type="PROSITE-ProRule" id="PRU00221"/>
    </source>
</evidence>
<evidence type="ECO:0000256" key="2">
    <source>
        <dbReference type="ARBA" id="ARBA00004514"/>
    </source>
</evidence>
<feature type="repeat" description="WD" evidence="11">
    <location>
        <begin position="145"/>
        <end position="187"/>
    </location>
</feature>
<dbReference type="InterPro" id="IPR001680">
    <property type="entry name" value="WD40_rpt"/>
</dbReference>
<feature type="repeat" description="WD" evidence="11">
    <location>
        <begin position="232"/>
        <end position="274"/>
    </location>
</feature>
<name>A0ABQ8HWN4_9ROSI</name>
<comment type="similarity">
    <text evidence="9">Belongs to the WD repeat peroxin-7 family.</text>
</comment>
<dbReference type="Pfam" id="PF23609">
    <property type="entry name" value="Beta-prop_EIPR1"/>
    <property type="match status" value="1"/>
</dbReference>
<evidence type="ECO:0000259" key="12">
    <source>
        <dbReference type="Pfam" id="PF23609"/>
    </source>
</evidence>
<dbReference type="InterPro" id="IPR015943">
    <property type="entry name" value="WD40/YVTN_repeat-like_dom_sf"/>
</dbReference>
<dbReference type="SMART" id="SM00320">
    <property type="entry name" value="WD40"/>
    <property type="match status" value="6"/>
</dbReference>
<keyword evidence="5 11" id="KW-0853">WD repeat</keyword>
<evidence type="ECO:0000256" key="8">
    <source>
        <dbReference type="ARBA" id="ARBA00023140"/>
    </source>
</evidence>
<evidence type="ECO:0000256" key="9">
    <source>
        <dbReference type="ARBA" id="ARBA00024017"/>
    </source>
</evidence>
<keyword evidence="7" id="KW-0653">Protein transport</keyword>
<dbReference type="PRINTS" id="PR00320">
    <property type="entry name" value="GPROTEINBRPT"/>
</dbReference>
<evidence type="ECO:0000256" key="7">
    <source>
        <dbReference type="ARBA" id="ARBA00022927"/>
    </source>
</evidence>
<dbReference type="InterPro" id="IPR036322">
    <property type="entry name" value="WD40_repeat_dom_sf"/>
</dbReference>
<feature type="repeat" description="WD" evidence="11">
    <location>
        <begin position="102"/>
        <end position="144"/>
    </location>
</feature>
<comment type="subcellular location">
    <subcellularLocation>
        <location evidence="2">Cytoplasm</location>
        <location evidence="2">Cytosol</location>
    </subcellularLocation>
    <subcellularLocation>
        <location evidence="1">Peroxisome matrix</location>
    </subcellularLocation>
</comment>
<accession>A0ABQ8HWN4</accession>
<organism evidence="13 14">
    <name type="scientific">Xanthoceras sorbifolium</name>
    <dbReference type="NCBI Taxonomy" id="99658"/>
    <lineage>
        <taxon>Eukaryota</taxon>
        <taxon>Viridiplantae</taxon>
        <taxon>Streptophyta</taxon>
        <taxon>Embryophyta</taxon>
        <taxon>Tracheophyta</taxon>
        <taxon>Spermatophyta</taxon>
        <taxon>Magnoliopsida</taxon>
        <taxon>eudicotyledons</taxon>
        <taxon>Gunneridae</taxon>
        <taxon>Pentapetalae</taxon>
        <taxon>rosids</taxon>
        <taxon>malvids</taxon>
        <taxon>Sapindales</taxon>
        <taxon>Sapindaceae</taxon>
        <taxon>Xanthoceroideae</taxon>
        <taxon>Xanthoceras</taxon>
    </lineage>
</organism>
<dbReference type="Proteomes" id="UP000827721">
    <property type="component" value="Unassembled WGS sequence"/>
</dbReference>
<dbReference type="PROSITE" id="PS50082">
    <property type="entry name" value="WD_REPEATS_2"/>
    <property type="match status" value="4"/>
</dbReference>
<evidence type="ECO:0000256" key="10">
    <source>
        <dbReference type="ARBA" id="ARBA00032565"/>
    </source>
</evidence>
<dbReference type="InterPro" id="IPR059104">
    <property type="entry name" value="Beta-prop_EIPR1-like"/>
</dbReference>
<dbReference type="SUPFAM" id="SSF50978">
    <property type="entry name" value="WD40 repeat-like"/>
    <property type="match status" value="1"/>
</dbReference>
<gene>
    <name evidence="13" type="ORF">JRO89_XS06G0048900</name>
</gene>
<proteinExistence type="inferred from homology"/>
<evidence type="ECO:0000256" key="6">
    <source>
        <dbReference type="ARBA" id="ARBA00022737"/>
    </source>
</evidence>
<evidence type="ECO:0000313" key="13">
    <source>
        <dbReference type="EMBL" id="KAH7568776.1"/>
    </source>
</evidence>
<evidence type="ECO:0000313" key="14">
    <source>
        <dbReference type="Proteomes" id="UP000827721"/>
    </source>
</evidence>
<dbReference type="Gene3D" id="2.130.10.10">
    <property type="entry name" value="YVTN repeat-like/Quinoprotein amine dehydrogenase"/>
    <property type="match status" value="1"/>
</dbReference>
<dbReference type="Pfam" id="PF00400">
    <property type="entry name" value="WD40"/>
    <property type="match status" value="2"/>
</dbReference>
<dbReference type="PANTHER" id="PTHR46027:SF1">
    <property type="entry name" value="PEROXISOMAL TARGETING SIGNAL 2 RECEPTOR"/>
    <property type="match status" value="1"/>
</dbReference>
<feature type="domain" description="EIPR1-like beta-propeller" evidence="12">
    <location>
        <begin position="151"/>
        <end position="264"/>
    </location>
</feature>
<dbReference type="PROSITE" id="PS00678">
    <property type="entry name" value="WD_REPEATS_1"/>
    <property type="match status" value="1"/>
</dbReference>
<keyword evidence="3" id="KW-0813">Transport</keyword>
<keyword evidence="14" id="KW-1185">Reference proteome</keyword>
<keyword evidence="8" id="KW-0576">Peroxisome</keyword>